<reference evidence="6 7" key="2">
    <citation type="journal article" date="2018" name="Proc. Natl. Acad. Sci.">
        <title>RNAi is a critical determinant of centromere evolution in closely related fungi.</title>
        <authorList>
            <person name="Yadav V."/>
            <person name="Sun S."/>
            <person name="Billmyre R.B."/>
            <person name="Thimmappa B.C."/>
            <person name="Shea T."/>
            <person name="Lintner R."/>
            <person name="Bakkeren G."/>
            <person name="Cuomo C.A."/>
            <person name="Heitman J."/>
            <person name="Sanyal K."/>
        </authorList>
    </citation>
    <scope>NUCLEOTIDE SEQUENCE [LARGE SCALE GENOMIC DNA]</scope>
    <source>
        <strain evidence="6 7">R265</strain>
    </source>
</reference>
<protein>
    <submittedName>
        <fullName evidence="6">DNA-3-methyladenine glycosylase II</fullName>
    </submittedName>
</protein>
<dbReference type="FunFam" id="1.10.1670.40:FF:000007">
    <property type="entry name" value="DNA-3-methyladenine glycosylase II"/>
    <property type="match status" value="1"/>
</dbReference>
<dbReference type="GO" id="GO:0043916">
    <property type="term" value="F:DNA-7-methylguanine glycosylase activity"/>
    <property type="evidence" value="ECO:0007669"/>
    <property type="project" value="TreeGrafter"/>
</dbReference>
<keyword evidence="7" id="KW-1185">Reference proteome</keyword>
<keyword evidence="3" id="KW-0234">DNA repair</keyword>
<keyword evidence="2" id="KW-0227">DNA damage</keyword>
<dbReference type="SUPFAM" id="SSF48150">
    <property type="entry name" value="DNA-glycosylase"/>
    <property type="match status" value="1"/>
</dbReference>
<dbReference type="AlphaFoldDB" id="A0A095CE08"/>
<feature type="region of interest" description="Disordered" evidence="4">
    <location>
        <begin position="1"/>
        <end position="22"/>
    </location>
</feature>
<dbReference type="HOGENOM" id="CLU_033011_1_0_1"/>
<dbReference type="PANTHER" id="PTHR43003">
    <property type="entry name" value="DNA-3-METHYLADENINE GLYCOSYLASE"/>
    <property type="match status" value="1"/>
</dbReference>
<feature type="compositionally biased region" description="Basic and acidic residues" evidence="4">
    <location>
        <begin position="290"/>
        <end position="299"/>
    </location>
</feature>
<dbReference type="InterPro" id="IPR051912">
    <property type="entry name" value="Alkylbase_DNA_Glycosylase/TA"/>
</dbReference>
<proteinExistence type="inferred from homology"/>
<comment type="similarity">
    <text evidence="1">Belongs to the alkylbase DNA glycosidase AlkA family.</text>
</comment>
<dbReference type="PANTHER" id="PTHR43003:SF5">
    <property type="entry name" value="DNA-3-METHYLADENINE GLYCOSYLASE"/>
    <property type="match status" value="1"/>
</dbReference>
<dbReference type="SMART" id="SM00478">
    <property type="entry name" value="ENDO3c"/>
    <property type="match status" value="1"/>
</dbReference>
<feature type="region of interest" description="Disordered" evidence="4">
    <location>
        <begin position="34"/>
        <end position="60"/>
    </location>
</feature>
<evidence type="ECO:0000313" key="6">
    <source>
        <dbReference type="EMBL" id="KGB78685.1"/>
    </source>
</evidence>
<evidence type="ECO:0000256" key="1">
    <source>
        <dbReference type="ARBA" id="ARBA00010817"/>
    </source>
</evidence>
<dbReference type="InterPro" id="IPR011257">
    <property type="entry name" value="DNA_glycosylase"/>
</dbReference>
<dbReference type="Gene3D" id="1.10.1670.40">
    <property type="match status" value="2"/>
</dbReference>
<dbReference type="InterPro" id="IPR003265">
    <property type="entry name" value="HhH-GPD_domain"/>
</dbReference>
<dbReference type="GO" id="GO:0032993">
    <property type="term" value="C:protein-DNA complex"/>
    <property type="evidence" value="ECO:0007669"/>
    <property type="project" value="TreeGrafter"/>
</dbReference>
<dbReference type="FunFam" id="1.10.340.30:FF:000004">
    <property type="entry name" value="DNA-3-methyladenine glycosylase II"/>
    <property type="match status" value="1"/>
</dbReference>
<dbReference type="Gene3D" id="1.10.340.30">
    <property type="entry name" value="Hypothetical protein, domain 2"/>
    <property type="match status" value="1"/>
</dbReference>
<dbReference type="OMA" id="GVYYMWS"/>
<gene>
    <name evidence="6" type="ORF">CNBG_4523</name>
</gene>
<dbReference type="GO" id="GO:0005634">
    <property type="term" value="C:nucleus"/>
    <property type="evidence" value="ECO:0007669"/>
    <property type="project" value="TreeGrafter"/>
</dbReference>
<evidence type="ECO:0000256" key="2">
    <source>
        <dbReference type="ARBA" id="ARBA00022763"/>
    </source>
</evidence>
<dbReference type="GeneID" id="88180732"/>
<dbReference type="GO" id="GO:0032131">
    <property type="term" value="F:alkylated DNA binding"/>
    <property type="evidence" value="ECO:0007669"/>
    <property type="project" value="TreeGrafter"/>
</dbReference>
<evidence type="ECO:0000313" key="7">
    <source>
        <dbReference type="Proteomes" id="UP000029445"/>
    </source>
</evidence>
<dbReference type="GO" id="GO:0006307">
    <property type="term" value="P:DNA alkylation repair"/>
    <property type="evidence" value="ECO:0007669"/>
    <property type="project" value="TreeGrafter"/>
</dbReference>
<dbReference type="OrthoDB" id="415889at2759"/>
<dbReference type="GO" id="GO:0008725">
    <property type="term" value="F:DNA-3-methyladenine glycosylase activity"/>
    <property type="evidence" value="ECO:0007669"/>
    <property type="project" value="TreeGrafter"/>
</dbReference>
<dbReference type="STRING" id="294750.A0A095CE08"/>
<organism evidence="6 7">
    <name type="scientific">Cryptococcus deuterogattii (strain R265)</name>
    <name type="common">Cryptococcus gattii VGII (strain R265)</name>
    <dbReference type="NCBI Taxonomy" id="294750"/>
    <lineage>
        <taxon>Eukaryota</taxon>
        <taxon>Fungi</taxon>
        <taxon>Dikarya</taxon>
        <taxon>Basidiomycota</taxon>
        <taxon>Agaricomycotina</taxon>
        <taxon>Tremellomycetes</taxon>
        <taxon>Tremellales</taxon>
        <taxon>Cryptococcaceae</taxon>
        <taxon>Cryptococcus</taxon>
        <taxon>Cryptococcus gattii species complex</taxon>
    </lineage>
</organism>
<dbReference type="GO" id="GO:0006285">
    <property type="term" value="P:base-excision repair, AP site formation"/>
    <property type="evidence" value="ECO:0007669"/>
    <property type="project" value="UniProtKB-ARBA"/>
</dbReference>
<feature type="compositionally biased region" description="Basic and acidic residues" evidence="4">
    <location>
        <begin position="305"/>
        <end position="314"/>
    </location>
</feature>
<dbReference type="RefSeq" id="XP_062884412.1">
    <property type="nucleotide sequence ID" value="XM_063028457.1"/>
</dbReference>
<dbReference type="Pfam" id="PF00730">
    <property type="entry name" value="HhH-GPD"/>
    <property type="match status" value="1"/>
</dbReference>
<evidence type="ECO:0000256" key="4">
    <source>
        <dbReference type="SAM" id="MobiDB-lite"/>
    </source>
</evidence>
<name>A0A095CE08_CRYD2</name>
<reference evidence="6 7" key="1">
    <citation type="journal article" date="2011" name="MBio">
        <title>Genome variation in Cryptococcus gattii, an emerging pathogen of immunocompetent hosts.</title>
        <authorList>
            <person name="D'Souza C.A."/>
            <person name="Kronstad J.W."/>
            <person name="Taylor G."/>
            <person name="Warren R."/>
            <person name="Yuen M."/>
            <person name="Hu G."/>
            <person name="Jung W.H."/>
            <person name="Sham A."/>
            <person name="Kidd S.E."/>
            <person name="Tangen K."/>
            <person name="Lee N."/>
            <person name="Zeilmaker T."/>
            <person name="Sawkins J."/>
            <person name="McVicker G."/>
            <person name="Shah S."/>
            <person name="Gnerre S."/>
            <person name="Griggs A."/>
            <person name="Zeng Q."/>
            <person name="Bartlett K."/>
            <person name="Li W."/>
            <person name="Wang X."/>
            <person name="Heitman J."/>
            <person name="Stajich J.E."/>
            <person name="Fraser J.A."/>
            <person name="Meyer W."/>
            <person name="Carter D."/>
            <person name="Schein J."/>
            <person name="Krzywinski M."/>
            <person name="Kwon-Chung K.J."/>
            <person name="Varma A."/>
            <person name="Wang J."/>
            <person name="Brunham R."/>
            <person name="Fyfe M."/>
            <person name="Ouellette B.F."/>
            <person name="Siddiqui A."/>
            <person name="Marra M."/>
            <person name="Jones S."/>
            <person name="Holt R."/>
            <person name="Birren B.W."/>
            <person name="Galagan J.E."/>
            <person name="Cuomo C.A."/>
        </authorList>
    </citation>
    <scope>NUCLEOTIDE SEQUENCE [LARGE SCALE GENOMIC DNA]</scope>
    <source>
        <strain evidence="6 7">R265</strain>
    </source>
</reference>
<sequence>MPSTRSKKAKADPAPDMPVATRAARTSIASIAAAKRVKPASGSLPPSAANDHLESSKKKQKLESCSINTINIKPSSAALDLPTVPQPTLLPPTLNFDLLSAISHLSALDPRFSLFFEHLPCRPFVNLEAIDPFRTLVTSIIGQQVSWMAARAINTRFRALFGFTHEREGFPSPQMVLSQDVASLRGVGLSGRKAEYILSLADHFASGQLSEHLLQSGTDEEISKALIAVRGIGQWTVDMFMIFSLRRPDILAVGDLGVQKGLIKWALAAHGALEKKSSGTITPKKTKGKTNKDGQNEVKEEVDDKGEGELDTNIRESTPVRHVPSSSVPPTPLTPNDTSENPVPKMGALRTPAAPSGTSVAHIPPTPSTPSAVPRETVEVPPRTLPAPTPDVMLTAPLEHPDWDAHRAAPLLEGLTVEILKSRLNGKKVKGGAYLTPKEMEALTEGWRPYRSLAVFYMWPVAGE</sequence>
<feature type="domain" description="HhH-GPD" evidence="5">
    <location>
        <begin position="141"/>
        <end position="296"/>
    </location>
</feature>
<dbReference type="Proteomes" id="UP000029445">
    <property type="component" value="Chromosome 2"/>
</dbReference>
<dbReference type="KEGG" id="cdeu:CNBG_4523"/>
<dbReference type="EMBL" id="CP025760">
    <property type="protein sequence ID" value="KGB78685.1"/>
    <property type="molecule type" value="Genomic_DNA"/>
</dbReference>
<feature type="region of interest" description="Disordered" evidence="4">
    <location>
        <begin position="275"/>
        <end position="376"/>
    </location>
</feature>
<evidence type="ECO:0000256" key="3">
    <source>
        <dbReference type="ARBA" id="ARBA00023204"/>
    </source>
</evidence>
<evidence type="ECO:0000259" key="5">
    <source>
        <dbReference type="SMART" id="SM00478"/>
    </source>
</evidence>
<dbReference type="CDD" id="cd00056">
    <property type="entry name" value="ENDO3c"/>
    <property type="match status" value="1"/>
</dbReference>
<dbReference type="VEuPathDB" id="FungiDB:CNBG_4523"/>
<accession>A0A095CE08</accession>